<dbReference type="STRING" id="94237.ENSMMOP00000004925"/>
<evidence type="ECO:0000256" key="3">
    <source>
        <dbReference type="ARBA" id="ARBA00022989"/>
    </source>
</evidence>
<comment type="subcellular location">
    <subcellularLocation>
        <location evidence="1">Membrane</location>
        <topology evidence="1">Multi-pass membrane protein</topology>
    </subcellularLocation>
</comment>
<proteinExistence type="predicted"/>
<reference evidence="6" key="1">
    <citation type="submission" date="2025-08" db="UniProtKB">
        <authorList>
            <consortium name="Ensembl"/>
        </authorList>
    </citation>
    <scope>IDENTIFICATION</scope>
</reference>
<dbReference type="GO" id="GO:0005886">
    <property type="term" value="C:plasma membrane"/>
    <property type="evidence" value="ECO:0007669"/>
    <property type="project" value="TreeGrafter"/>
</dbReference>
<feature type="transmembrane region" description="Helical" evidence="5">
    <location>
        <begin position="15"/>
        <end position="40"/>
    </location>
</feature>
<feature type="transmembrane region" description="Helical" evidence="5">
    <location>
        <begin position="109"/>
        <end position="130"/>
    </location>
</feature>
<evidence type="ECO:0000256" key="2">
    <source>
        <dbReference type="ARBA" id="ARBA00022692"/>
    </source>
</evidence>
<dbReference type="Ensembl" id="ENSMMOT00000005015.1">
    <property type="protein sequence ID" value="ENSMMOP00000004925.1"/>
    <property type="gene ID" value="ENSMMOG00000003934.1"/>
</dbReference>
<dbReference type="AlphaFoldDB" id="A0A3Q4AL13"/>
<accession>A0A3Q4AL13</accession>
<evidence type="ECO:0000313" key="7">
    <source>
        <dbReference type="Proteomes" id="UP000261620"/>
    </source>
</evidence>
<dbReference type="GO" id="GO:0007189">
    <property type="term" value="P:adenylate cyclase-activating G protein-coupled receptor signaling pathway"/>
    <property type="evidence" value="ECO:0007669"/>
    <property type="project" value="TreeGrafter"/>
</dbReference>
<reference evidence="6" key="2">
    <citation type="submission" date="2025-09" db="UniProtKB">
        <authorList>
            <consortium name="Ensembl"/>
        </authorList>
    </citation>
    <scope>IDENTIFICATION</scope>
</reference>
<evidence type="ECO:0000256" key="5">
    <source>
        <dbReference type="SAM" id="Phobius"/>
    </source>
</evidence>
<keyword evidence="4 5" id="KW-0472">Membrane</keyword>
<evidence type="ECO:0000256" key="1">
    <source>
        <dbReference type="ARBA" id="ARBA00004141"/>
    </source>
</evidence>
<evidence type="ECO:0008006" key="8">
    <source>
        <dbReference type="Google" id="ProtNLM"/>
    </source>
</evidence>
<name>A0A3Q4AL13_MOLML</name>
<dbReference type="Proteomes" id="UP000261620">
    <property type="component" value="Unplaced"/>
</dbReference>
<protein>
    <recommendedName>
        <fullName evidence="8">G-protein coupled receptors family 2 profile 2 domain-containing protein</fullName>
    </recommendedName>
</protein>
<dbReference type="PANTHER" id="PTHR12011:SF264">
    <property type="entry name" value="ADHESION G-PROTEIN COUPLED RECEPTOR G2"/>
    <property type="match status" value="1"/>
</dbReference>
<dbReference type="GO" id="GO:0004930">
    <property type="term" value="F:G protein-coupled receptor activity"/>
    <property type="evidence" value="ECO:0007669"/>
    <property type="project" value="InterPro"/>
</dbReference>
<sequence length="216" mass="24359">MFYLICFENPYCRFILRWICCCNILLCAGLPLLVVIVVISELFFKCGLLTPSSCWLRNDITFYAGVVAYFTLVFALCLLVFILVMVQLARIKKQNPQNQSPDRGVLTDLRSVTGLAILLGLTWGFALFAWGPLRLPFTYLFSIFNSLQGKCSVFCPQSRFGFSTARPVCYVTLIGSWWQQAKQGIPDVPDHPDDPELFPGQIGHLIPLTKSWSAES</sequence>
<organism evidence="6 7">
    <name type="scientific">Mola mola</name>
    <name type="common">Ocean sunfish</name>
    <name type="synonym">Tetraodon mola</name>
    <dbReference type="NCBI Taxonomy" id="94237"/>
    <lineage>
        <taxon>Eukaryota</taxon>
        <taxon>Metazoa</taxon>
        <taxon>Chordata</taxon>
        <taxon>Craniata</taxon>
        <taxon>Vertebrata</taxon>
        <taxon>Euteleostomi</taxon>
        <taxon>Actinopterygii</taxon>
        <taxon>Neopterygii</taxon>
        <taxon>Teleostei</taxon>
        <taxon>Neoteleostei</taxon>
        <taxon>Acanthomorphata</taxon>
        <taxon>Eupercaria</taxon>
        <taxon>Tetraodontiformes</taxon>
        <taxon>Molidae</taxon>
        <taxon>Mola</taxon>
    </lineage>
</organism>
<dbReference type="PANTHER" id="PTHR12011">
    <property type="entry name" value="ADHESION G-PROTEIN COUPLED RECEPTOR"/>
    <property type="match status" value="1"/>
</dbReference>
<dbReference type="Gene3D" id="1.20.1070.10">
    <property type="entry name" value="Rhodopsin 7-helix transmembrane proteins"/>
    <property type="match status" value="1"/>
</dbReference>
<feature type="transmembrane region" description="Helical" evidence="5">
    <location>
        <begin position="60"/>
        <end position="88"/>
    </location>
</feature>
<keyword evidence="7" id="KW-1185">Reference proteome</keyword>
<evidence type="ECO:0000256" key="4">
    <source>
        <dbReference type="ARBA" id="ARBA00023136"/>
    </source>
</evidence>
<keyword evidence="2 5" id="KW-0812">Transmembrane</keyword>
<keyword evidence="3 5" id="KW-1133">Transmembrane helix</keyword>
<evidence type="ECO:0000313" key="6">
    <source>
        <dbReference type="Ensembl" id="ENSMMOP00000004925.1"/>
    </source>
</evidence>
<dbReference type="InterPro" id="IPR000832">
    <property type="entry name" value="GPCR_2_secretin-like"/>
</dbReference>
<dbReference type="Pfam" id="PF00002">
    <property type="entry name" value="7tm_2"/>
    <property type="match status" value="1"/>
</dbReference>